<protein>
    <submittedName>
        <fullName evidence="2">Uncharacterized protein</fullName>
    </submittedName>
</protein>
<dbReference type="KEGG" id="tpla:ElP_19190"/>
<evidence type="ECO:0000313" key="3">
    <source>
        <dbReference type="Proteomes" id="UP000317835"/>
    </source>
</evidence>
<dbReference type="Proteomes" id="UP000317835">
    <property type="component" value="Chromosome"/>
</dbReference>
<gene>
    <name evidence="2" type="ORF">ElP_19190</name>
</gene>
<dbReference type="AlphaFoldDB" id="A0A518GZK9"/>
<proteinExistence type="predicted"/>
<organism evidence="2 3">
    <name type="scientific">Tautonia plasticadhaerens</name>
    <dbReference type="NCBI Taxonomy" id="2527974"/>
    <lineage>
        <taxon>Bacteria</taxon>
        <taxon>Pseudomonadati</taxon>
        <taxon>Planctomycetota</taxon>
        <taxon>Planctomycetia</taxon>
        <taxon>Isosphaerales</taxon>
        <taxon>Isosphaeraceae</taxon>
        <taxon>Tautonia</taxon>
    </lineage>
</organism>
<dbReference type="EMBL" id="CP036426">
    <property type="protein sequence ID" value="QDV34038.1"/>
    <property type="molecule type" value="Genomic_DNA"/>
</dbReference>
<evidence type="ECO:0000256" key="1">
    <source>
        <dbReference type="SAM" id="MobiDB-lite"/>
    </source>
</evidence>
<sequence>MPARRYLTDQHLGTGDGRAWAMICWHRDSGHLVARDGAAGPGDFDPARHLHPITEYPAPRLGIWRSEVPVDGPEGWYSISLHELAPDGTPRPYPATGSNVSVGLSVFYHDPTGRRDSDGELFDPPPPPGRFNLLGDLVVTPAG</sequence>
<name>A0A518GZK9_9BACT</name>
<evidence type="ECO:0000313" key="2">
    <source>
        <dbReference type="EMBL" id="QDV34038.1"/>
    </source>
</evidence>
<accession>A0A518GZK9</accession>
<feature type="region of interest" description="Disordered" evidence="1">
    <location>
        <begin position="107"/>
        <end position="135"/>
    </location>
</feature>
<reference evidence="2 3" key="1">
    <citation type="submission" date="2019-02" db="EMBL/GenBank/DDBJ databases">
        <title>Deep-cultivation of Planctomycetes and their phenomic and genomic characterization uncovers novel biology.</title>
        <authorList>
            <person name="Wiegand S."/>
            <person name="Jogler M."/>
            <person name="Boedeker C."/>
            <person name="Pinto D."/>
            <person name="Vollmers J."/>
            <person name="Rivas-Marin E."/>
            <person name="Kohn T."/>
            <person name="Peeters S.H."/>
            <person name="Heuer A."/>
            <person name="Rast P."/>
            <person name="Oberbeckmann S."/>
            <person name="Bunk B."/>
            <person name="Jeske O."/>
            <person name="Meyerdierks A."/>
            <person name="Storesund J.E."/>
            <person name="Kallscheuer N."/>
            <person name="Luecker S."/>
            <person name="Lage O.M."/>
            <person name="Pohl T."/>
            <person name="Merkel B.J."/>
            <person name="Hornburger P."/>
            <person name="Mueller R.-W."/>
            <person name="Bruemmer F."/>
            <person name="Labrenz M."/>
            <person name="Spormann A.M."/>
            <person name="Op den Camp H."/>
            <person name="Overmann J."/>
            <person name="Amann R."/>
            <person name="Jetten M.S.M."/>
            <person name="Mascher T."/>
            <person name="Medema M.H."/>
            <person name="Devos D.P."/>
            <person name="Kaster A.-K."/>
            <person name="Ovreas L."/>
            <person name="Rohde M."/>
            <person name="Galperin M.Y."/>
            <person name="Jogler C."/>
        </authorList>
    </citation>
    <scope>NUCLEOTIDE SEQUENCE [LARGE SCALE GENOMIC DNA]</scope>
    <source>
        <strain evidence="2 3">ElP</strain>
    </source>
</reference>
<keyword evidence="3" id="KW-1185">Reference proteome</keyword>
<dbReference type="RefSeq" id="WP_145268636.1">
    <property type="nucleotide sequence ID" value="NZ_CP036426.1"/>
</dbReference>